<dbReference type="GO" id="GO:0022857">
    <property type="term" value="F:transmembrane transporter activity"/>
    <property type="evidence" value="ECO:0007669"/>
    <property type="project" value="UniProtKB-UniRule"/>
</dbReference>
<evidence type="ECO:0000313" key="11">
    <source>
        <dbReference type="EMBL" id="CCO59593.1"/>
    </source>
</evidence>
<keyword evidence="2 9" id="KW-0813">Transport</keyword>
<proteinExistence type="inferred from homology"/>
<evidence type="ECO:0000256" key="9">
    <source>
        <dbReference type="RuleBase" id="RU369079"/>
    </source>
</evidence>
<dbReference type="KEGG" id="vni:VIBNI_A3620"/>
<dbReference type="PANTHER" id="PTHR35011">
    <property type="entry name" value="2,3-DIKETO-L-GULONATE TRAP TRANSPORTER SMALL PERMEASE PROTEIN YIAM"/>
    <property type="match status" value="1"/>
</dbReference>
<comment type="subcellular location">
    <subcellularLocation>
        <location evidence="1 9">Cell inner membrane</location>
        <topology evidence="1 9">Multi-pass membrane protein</topology>
    </subcellularLocation>
</comment>
<keyword evidence="3" id="KW-1003">Cell membrane</keyword>
<dbReference type="STRING" id="28173.VIBNI_A3620"/>
<gene>
    <name evidence="11" type="ORF">VIBNI_A3620</name>
</gene>
<feature type="transmembrane region" description="Helical" evidence="9">
    <location>
        <begin position="79"/>
        <end position="100"/>
    </location>
</feature>
<name>U4KFM4_9VIBR</name>
<feature type="transmembrane region" description="Helical" evidence="9">
    <location>
        <begin position="165"/>
        <end position="183"/>
    </location>
</feature>
<sequence length="207" mass="24333">MSLSAGGKAKHRRSGCVVHPLPLSFNGIQDRDMTFLRVLFRWLDNNTEKVIILITYISMAGIIFVEVIRRFLFNQQVPWSTTVPVLLFLWVTWFGASYNIKKRTHLALTEIRSRLSYRMQFFCFVLDAVLWITFAIIVIYYTYQQTWLAYDNFAIVGGTDNVMEWWFYLATPLAWGLIVIRVLQNLMQDIARYRNKEPFVLQASLLD</sequence>
<evidence type="ECO:0000313" key="12">
    <source>
        <dbReference type="Proteomes" id="UP000016895"/>
    </source>
</evidence>
<evidence type="ECO:0000259" key="10">
    <source>
        <dbReference type="Pfam" id="PF04290"/>
    </source>
</evidence>
<comment type="similarity">
    <text evidence="8 9">Belongs to the TRAP transporter small permease family.</text>
</comment>
<dbReference type="eggNOG" id="COG3090">
    <property type="taxonomic scope" value="Bacteria"/>
</dbReference>
<evidence type="ECO:0000256" key="1">
    <source>
        <dbReference type="ARBA" id="ARBA00004429"/>
    </source>
</evidence>
<evidence type="ECO:0000256" key="5">
    <source>
        <dbReference type="ARBA" id="ARBA00022692"/>
    </source>
</evidence>
<dbReference type="GO" id="GO:0005886">
    <property type="term" value="C:plasma membrane"/>
    <property type="evidence" value="ECO:0007669"/>
    <property type="project" value="UniProtKB-SubCell"/>
</dbReference>
<evidence type="ECO:0000256" key="6">
    <source>
        <dbReference type="ARBA" id="ARBA00022989"/>
    </source>
</evidence>
<protein>
    <recommendedName>
        <fullName evidence="9">TRAP transporter small permease protein</fullName>
    </recommendedName>
</protein>
<keyword evidence="6 9" id="KW-1133">Transmembrane helix</keyword>
<dbReference type="Proteomes" id="UP000016895">
    <property type="component" value="Chromosome 1"/>
</dbReference>
<evidence type="ECO:0000256" key="2">
    <source>
        <dbReference type="ARBA" id="ARBA00022448"/>
    </source>
</evidence>
<evidence type="ECO:0000256" key="7">
    <source>
        <dbReference type="ARBA" id="ARBA00023136"/>
    </source>
</evidence>
<feature type="domain" description="Tripartite ATP-independent periplasmic transporters DctQ component" evidence="10">
    <location>
        <begin position="59"/>
        <end position="191"/>
    </location>
</feature>
<dbReference type="Pfam" id="PF04290">
    <property type="entry name" value="DctQ"/>
    <property type="match status" value="1"/>
</dbReference>
<organism evidence="11 12">
    <name type="scientific">Vibrio nigripulchritudo</name>
    <dbReference type="NCBI Taxonomy" id="28173"/>
    <lineage>
        <taxon>Bacteria</taxon>
        <taxon>Pseudomonadati</taxon>
        <taxon>Pseudomonadota</taxon>
        <taxon>Gammaproteobacteria</taxon>
        <taxon>Vibrionales</taxon>
        <taxon>Vibrionaceae</taxon>
        <taxon>Vibrio</taxon>
    </lineage>
</organism>
<keyword evidence="7 9" id="KW-0472">Membrane</keyword>
<evidence type="ECO:0000256" key="3">
    <source>
        <dbReference type="ARBA" id="ARBA00022475"/>
    </source>
</evidence>
<keyword evidence="12" id="KW-1185">Reference proteome</keyword>
<dbReference type="InterPro" id="IPR007387">
    <property type="entry name" value="TRAP_DctQ"/>
</dbReference>
<dbReference type="EMBL" id="FO203526">
    <property type="protein sequence ID" value="CCO59593.1"/>
    <property type="molecule type" value="Genomic_DNA"/>
</dbReference>
<reference evidence="11 12" key="1">
    <citation type="journal article" date="2013" name="ISME J.">
        <title>Comparative genomics of pathogenic lineages of Vibrio nigripulchritudo identifies virulence-associated traits.</title>
        <authorList>
            <person name="Goudenege D."/>
            <person name="Labreuche Y."/>
            <person name="Krin E."/>
            <person name="Ansquer D."/>
            <person name="Mangenot S."/>
            <person name="Calteau A."/>
            <person name="Medigue C."/>
            <person name="Mazel D."/>
            <person name="Polz M.F."/>
            <person name="Le Roux F."/>
        </authorList>
    </citation>
    <scope>NUCLEOTIDE SEQUENCE [LARGE SCALE GENOMIC DNA]</scope>
    <source>
        <strain evidence="12">SnF1</strain>
    </source>
</reference>
<evidence type="ECO:0000256" key="4">
    <source>
        <dbReference type="ARBA" id="ARBA00022519"/>
    </source>
</evidence>
<comment type="function">
    <text evidence="9">Part of the tripartite ATP-independent periplasmic (TRAP) transport system.</text>
</comment>
<dbReference type="AlphaFoldDB" id="U4KFM4"/>
<feature type="transmembrane region" description="Helical" evidence="9">
    <location>
        <begin position="50"/>
        <end position="73"/>
    </location>
</feature>
<comment type="subunit">
    <text evidence="9">The complex comprises the extracytoplasmic solute receptor protein and the two transmembrane proteins.</text>
</comment>
<feature type="transmembrane region" description="Helical" evidence="9">
    <location>
        <begin position="121"/>
        <end position="143"/>
    </location>
</feature>
<keyword evidence="4 9" id="KW-0997">Cell inner membrane</keyword>
<dbReference type="GO" id="GO:0015740">
    <property type="term" value="P:C4-dicarboxylate transport"/>
    <property type="evidence" value="ECO:0007669"/>
    <property type="project" value="TreeGrafter"/>
</dbReference>
<accession>U4KFM4</accession>
<evidence type="ECO:0000256" key="8">
    <source>
        <dbReference type="ARBA" id="ARBA00038436"/>
    </source>
</evidence>
<dbReference type="PANTHER" id="PTHR35011:SF2">
    <property type="entry name" value="2,3-DIKETO-L-GULONATE TRAP TRANSPORTER SMALL PERMEASE PROTEIN YIAM"/>
    <property type="match status" value="1"/>
</dbReference>
<keyword evidence="5 9" id="KW-0812">Transmembrane</keyword>
<dbReference type="InterPro" id="IPR055348">
    <property type="entry name" value="DctQ"/>
</dbReference>
<dbReference type="PATRIC" id="fig|1260221.3.peg.3440"/>